<dbReference type="PANTHER" id="PTHR43757">
    <property type="entry name" value="AMINOMETHYLTRANSFERASE"/>
    <property type="match status" value="1"/>
</dbReference>
<dbReference type="EC" id="2.1.2.10" evidence="2 7"/>
<dbReference type="GO" id="GO:0019464">
    <property type="term" value="P:glycine decarboxylation via glycine cleavage system"/>
    <property type="evidence" value="ECO:0007669"/>
    <property type="project" value="UniProtKB-UniRule"/>
</dbReference>
<name>A0A429Z7X0_9ENTE</name>
<proteinExistence type="inferred from homology"/>
<dbReference type="Gene3D" id="3.30.1360.120">
    <property type="entry name" value="Probable tRNA modification gtpase trme, domain 1"/>
    <property type="match status" value="1"/>
</dbReference>
<dbReference type="SUPFAM" id="SSF101790">
    <property type="entry name" value="Aminomethyltransferase beta-barrel domain"/>
    <property type="match status" value="1"/>
</dbReference>
<evidence type="ECO:0000256" key="6">
    <source>
        <dbReference type="ARBA" id="ARBA00047665"/>
    </source>
</evidence>
<evidence type="ECO:0000256" key="1">
    <source>
        <dbReference type="ARBA" id="ARBA00008609"/>
    </source>
</evidence>
<dbReference type="GO" id="GO:0005960">
    <property type="term" value="C:glycine cleavage complex"/>
    <property type="evidence" value="ECO:0007669"/>
    <property type="project" value="InterPro"/>
</dbReference>
<comment type="subunit">
    <text evidence="7">The glycine cleavage system is composed of four proteins: P, T, L and H.</text>
</comment>
<dbReference type="NCBIfam" id="NF001567">
    <property type="entry name" value="PRK00389.1"/>
    <property type="match status" value="1"/>
</dbReference>
<evidence type="ECO:0000313" key="12">
    <source>
        <dbReference type="Proteomes" id="UP000277864"/>
    </source>
</evidence>
<feature type="binding site" evidence="8">
    <location>
        <position position="198"/>
    </location>
    <ligand>
        <name>substrate</name>
    </ligand>
</feature>
<dbReference type="Proteomes" id="UP000277864">
    <property type="component" value="Unassembled WGS sequence"/>
</dbReference>
<dbReference type="AlphaFoldDB" id="A0A429Z7X0"/>
<keyword evidence="3 7" id="KW-0032">Aminotransferase</keyword>
<evidence type="ECO:0000256" key="5">
    <source>
        <dbReference type="ARBA" id="ARBA00031395"/>
    </source>
</evidence>
<comment type="function">
    <text evidence="7">The glycine cleavage system catalyzes the degradation of glycine.</text>
</comment>
<evidence type="ECO:0000256" key="2">
    <source>
        <dbReference type="ARBA" id="ARBA00012616"/>
    </source>
</evidence>
<dbReference type="PIRSF" id="PIRSF006487">
    <property type="entry name" value="GcvT"/>
    <property type="match status" value="1"/>
</dbReference>
<comment type="caution">
    <text evidence="11">The sequence shown here is derived from an EMBL/GenBank/DDBJ whole genome shotgun (WGS) entry which is preliminary data.</text>
</comment>
<keyword evidence="4 7" id="KW-0808">Transferase</keyword>
<feature type="domain" description="GCVT N-terminal" evidence="9">
    <location>
        <begin position="7"/>
        <end position="265"/>
    </location>
</feature>
<organism evidence="11 12">
    <name type="scientific">Vagococcus humatus</name>
    <dbReference type="NCBI Taxonomy" id="1889241"/>
    <lineage>
        <taxon>Bacteria</taxon>
        <taxon>Bacillati</taxon>
        <taxon>Bacillota</taxon>
        <taxon>Bacilli</taxon>
        <taxon>Lactobacillales</taxon>
        <taxon>Enterococcaceae</taxon>
        <taxon>Vagococcus</taxon>
    </lineage>
</organism>
<dbReference type="InterPro" id="IPR006222">
    <property type="entry name" value="GCVT_N"/>
</dbReference>
<dbReference type="OrthoDB" id="9774591at2"/>
<dbReference type="FunFam" id="2.40.30.110:FF:000003">
    <property type="entry name" value="Aminomethyltransferase"/>
    <property type="match status" value="1"/>
</dbReference>
<dbReference type="InterPro" id="IPR028896">
    <property type="entry name" value="GcvT/YgfZ/DmdA"/>
</dbReference>
<dbReference type="Gene3D" id="3.30.70.1400">
    <property type="entry name" value="Aminomethyltransferase beta-barrel domains"/>
    <property type="match status" value="1"/>
</dbReference>
<dbReference type="GO" id="GO:0005829">
    <property type="term" value="C:cytosol"/>
    <property type="evidence" value="ECO:0007669"/>
    <property type="project" value="TreeGrafter"/>
</dbReference>
<gene>
    <name evidence="7 11" type="primary">gcvT</name>
    <name evidence="11" type="ORF">C7P63_01490</name>
</gene>
<evidence type="ECO:0000259" key="9">
    <source>
        <dbReference type="Pfam" id="PF01571"/>
    </source>
</evidence>
<evidence type="ECO:0000256" key="3">
    <source>
        <dbReference type="ARBA" id="ARBA00022576"/>
    </source>
</evidence>
<accession>A0A429Z7X0</accession>
<feature type="domain" description="Aminomethyltransferase C-terminal" evidence="10">
    <location>
        <begin position="282"/>
        <end position="360"/>
    </location>
</feature>
<evidence type="ECO:0000313" key="11">
    <source>
        <dbReference type="EMBL" id="RST89778.1"/>
    </source>
</evidence>
<dbReference type="Pfam" id="PF01571">
    <property type="entry name" value="GCV_T"/>
    <property type="match status" value="1"/>
</dbReference>
<dbReference type="EMBL" id="PXZH01000001">
    <property type="protein sequence ID" value="RST89778.1"/>
    <property type="molecule type" value="Genomic_DNA"/>
</dbReference>
<comment type="catalytic activity">
    <reaction evidence="6 7">
        <text>N(6)-[(R)-S(8)-aminomethyldihydrolipoyl]-L-lysyl-[protein] + (6S)-5,6,7,8-tetrahydrofolate = N(6)-[(R)-dihydrolipoyl]-L-lysyl-[protein] + (6R)-5,10-methylene-5,6,7,8-tetrahydrofolate + NH4(+)</text>
        <dbReference type="Rhea" id="RHEA:16945"/>
        <dbReference type="Rhea" id="RHEA-COMP:10475"/>
        <dbReference type="Rhea" id="RHEA-COMP:10492"/>
        <dbReference type="ChEBI" id="CHEBI:15636"/>
        <dbReference type="ChEBI" id="CHEBI:28938"/>
        <dbReference type="ChEBI" id="CHEBI:57453"/>
        <dbReference type="ChEBI" id="CHEBI:83100"/>
        <dbReference type="ChEBI" id="CHEBI:83143"/>
        <dbReference type="EC" id="2.1.2.10"/>
    </reaction>
</comment>
<dbReference type="GO" id="GO:0008483">
    <property type="term" value="F:transaminase activity"/>
    <property type="evidence" value="ECO:0007669"/>
    <property type="project" value="UniProtKB-KW"/>
</dbReference>
<dbReference type="InterPro" id="IPR027266">
    <property type="entry name" value="TrmE/GcvT-like"/>
</dbReference>
<evidence type="ECO:0000256" key="4">
    <source>
        <dbReference type="ARBA" id="ARBA00022679"/>
    </source>
</evidence>
<comment type="similarity">
    <text evidence="1 7">Belongs to the GcvT family.</text>
</comment>
<evidence type="ECO:0000259" key="10">
    <source>
        <dbReference type="Pfam" id="PF08669"/>
    </source>
</evidence>
<reference evidence="11 12" key="1">
    <citation type="submission" date="2018-03" db="EMBL/GenBank/DDBJ databases">
        <authorList>
            <person name="Gulvik C.A."/>
        </authorList>
    </citation>
    <scope>NUCLEOTIDE SEQUENCE [LARGE SCALE GENOMIC DNA]</scope>
    <source>
        <strain evidence="11 12">JCM 31581</strain>
    </source>
</reference>
<dbReference type="InterPro" id="IPR029043">
    <property type="entry name" value="GcvT/YgfZ_C"/>
</dbReference>
<protein>
    <recommendedName>
        <fullName evidence="2 7">Aminomethyltransferase</fullName>
        <ecNumber evidence="2 7">2.1.2.10</ecNumber>
    </recommendedName>
    <alternativeName>
        <fullName evidence="5 7">Glycine cleavage system T protein</fullName>
    </alternativeName>
</protein>
<dbReference type="GO" id="GO:0004047">
    <property type="term" value="F:aminomethyltransferase activity"/>
    <property type="evidence" value="ECO:0007669"/>
    <property type="project" value="UniProtKB-UniRule"/>
</dbReference>
<dbReference type="InterPro" id="IPR006223">
    <property type="entry name" value="GcvT"/>
</dbReference>
<dbReference type="HAMAP" id="MF_00259">
    <property type="entry name" value="GcvT"/>
    <property type="match status" value="1"/>
</dbReference>
<sequence>MELKTPLYEQHVQLGGKMVSFGGYLLPVTYKPTSLIIEHEAVRNEAGLFDVSHMGSIFLEGKDALENVQNLLSNDFSTMEVGQVKYTLMCNEAGGIVDDFIVYKYNDEKFMLVVNAANREKDANWIKQHLTGDCLMNDQSDAIAILALQGPLSEKILKKLMKEEDIPAKFYTFLENRSLDGVSVDISQTGYTGELGFEIYFKNEDATTVWNKLLEAGKEEGLIPCGLGARDTLRLEAGLPLYGNELTDEITPLEAKLKFATKLKKDHFIGKDALVEKGEPTRTRIGAKVTGKGIVREHAPIFSGEEEVGISTSGSHSPTLGYPIASLLIDKAYAEPGTQLEAEVRGRRIPIEVVKLPFYKREK</sequence>
<dbReference type="NCBIfam" id="TIGR00528">
    <property type="entry name" value="gcvT"/>
    <property type="match status" value="1"/>
</dbReference>
<dbReference type="InterPro" id="IPR013977">
    <property type="entry name" value="GcvT_C"/>
</dbReference>
<evidence type="ECO:0000256" key="8">
    <source>
        <dbReference type="PIRSR" id="PIRSR006487-1"/>
    </source>
</evidence>
<dbReference type="Gene3D" id="2.40.30.110">
    <property type="entry name" value="Aminomethyltransferase beta-barrel domains"/>
    <property type="match status" value="1"/>
</dbReference>
<dbReference type="Gene3D" id="4.10.1250.10">
    <property type="entry name" value="Aminomethyltransferase fragment"/>
    <property type="match status" value="1"/>
</dbReference>
<evidence type="ECO:0000256" key="7">
    <source>
        <dbReference type="HAMAP-Rule" id="MF_00259"/>
    </source>
</evidence>
<keyword evidence="12" id="KW-1185">Reference proteome</keyword>
<dbReference type="Pfam" id="PF08669">
    <property type="entry name" value="GCV_T_C"/>
    <property type="match status" value="1"/>
</dbReference>
<dbReference type="RefSeq" id="WP_125942388.1">
    <property type="nucleotide sequence ID" value="NZ_PXZH01000001.1"/>
</dbReference>
<dbReference type="FunFam" id="3.30.70.1400:FF:000001">
    <property type="entry name" value="Aminomethyltransferase"/>
    <property type="match status" value="1"/>
</dbReference>
<dbReference type="PANTHER" id="PTHR43757:SF2">
    <property type="entry name" value="AMINOMETHYLTRANSFERASE, MITOCHONDRIAL"/>
    <property type="match status" value="1"/>
</dbReference>
<dbReference type="InterPro" id="IPR022903">
    <property type="entry name" value="GcvT_bac"/>
</dbReference>
<dbReference type="SUPFAM" id="SSF103025">
    <property type="entry name" value="Folate-binding domain"/>
    <property type="match status" value="1"/>
</dbReference>